<name>A0A2A9DRB3_9CORY</name>
<keyword evidence="4 8" id="KW-1003">Cell membrane</keyword>
<dbReference type="STRING" id="1724.GCA_001044175_02090"/>
<keyword evidence="10" id="KW-1185">Reference proteome</keyword>
<comment type="caution">
    <text evidence="9">The sequence shown here is derived from an EMBL/GenBank/DDBJ whole genome shotgun (WGS) entry which is preliminary data.</text>
</comment>
<evidence type="ECO:0000256" key="1">
    <source>
        <dbReference type="ARBA" id="ARBA00004651"/>
    </source>
</evidence>
<keyword evidence="6 8" id="KW-1133">Transmembrane helix</keyword>
<comment type="function">
    <text evidence="8">Uptake of L-lactate across the membrane. Can also transport D-lactate and glycolate.</text>
</comment>
<evidence type="ECO:0000313" key="9">
    <source>
        <dbReference type="EMBL" id="PFG28931.1"/>
    </source>
</evidence>
<feature type="transmembrane region" description="Helical" evidence="8">
    <location>
        <begin position="172"/>
        <end position="197"/>
    </location>
</feature>
<gene>
    <name evidence="9" type="ORF">ATK06_2060</name>
</gene>
<dbReference type="GO" id="GO:0015295">
    <property type="term" value="F:solute:proton symporter activity"/>
    <property type="evidence" value="ECO:0007669"/>
    <property type="project" value="TreeGrafter"/>
</dbReference>
<dbReference type="PANTHER" id="PTHR30003:SF0">
    <property type="entry name" value="GLYCOLATE PERMEASE GLCA-RELATED"/>
    <property type="match status" value="1"/>
</dbReference>
<evidence type="ECO:0000313" key="10">
    <source>
        <dbReference type="Proteomes" id="UP000221653"/>
    </source>
</evidence>
<dbReference type="RefSeq" id="WP_098389292.1">
    <property type="nucleotide sequence ID" value="NZ_LS483464.1"/>
</dbReference>
<proteinExistence type="inferred from homology"/>
<feature type="transmembrane region" description="Helical" evidence="8">
    <location>
        <begin position="209"/>
        <end position="227"/>
    </location>
</feature>
<evidence type="ECO:0000256" key="5">
    <source>
        <dbReference type="ARBA" id="ARBA00022692"/>
    </source>
</evidence>
<feature type="transmembrane region" description="Helical" evidence="8">
    <location>
        <begin position="301"/>
        <end position="324"/>
    </location>
</feature>
<feature type="transmembrane region" description="Helical" evidence="8">
    <location>
        <begin position="367"/>
        <end position="386"/>
    </location>
</feature>
<dbReference type="GO" id="GO:0005886">
    <property type="term" value="C:plasma membrane"/>
    <property type="evidence" value="ECO:0007669"/>
    <property type="project" value="UniProtKB-SubCell"/>
</dbReference>
<dbReference type="GO" id="GO:0015129">
    <property type="term" value="F:lactate transmembrane transporter activity"/>
    <property type="evidence" value="ECO:0007669"/>
    <property type="project" value="UniProtKB-UniRule"/>
</dbReference>
<comment type="subcellular location">
    <subcellularLocation>
        <location evidence="1 8">Cell membrane</location>
        <topology evidence="1 8">Multi-pass membrane protein</topology>
    </subcellularLocation>
</comment>
<dbReference type="PANTHER" id="PTHR30003">
    <property type="entry name" value="L-LACTATE PERMEASE"/>
    <property type="match status" value="1"/>
</dbReference>
<keyword evidence="5 8" id="KW-0812">Transmembrane</keyword>
<dbReference type="AlphaFoldDB" id="A0A2A9DRB3"/>
<dbReference type="Pfam" id="PF02652">
    <property type="entry name" value="Lactate_perm"/>
    <property type="match status" value="1"/>
</dbReference>
<dbReference type="Proteomes" id="UP000221653">
    <property type="component" value="Unassembled WGS sequence"/>
</dbReference>
<comment type="caution">
    <text evidence="8">Lacks conserved residue(s) required for the propagation of feature annotation.</text>
</comment>
<feature type="transmembrane region" description="Helical" evidence="8">
    <location>
        <begin position="49"/>
        <end position="70"/>
    </location>
</feature>
<feature type="transmembrane region" description="Helical" evidence="8">
    <location>
        <begin position="415"/>
        <end position="432"/>
    </location>
</feature>
<feature type="transmembrane region" description="Helical" evidence="8">
    <location>
        <begin position="258"/>
        <end position="280"/>
    </location>
</feature>
<keyword evidence="3 8" id="KW-0813">Transport</keyword>
<accession>A0A2A9DRB3</accession>
<dbReference type="NCBIfam" id="TIGR00795">
    <property type="entry name" value="lctP"/>
    <property type="match status" value="1"/>
</dbReference>
<comment type="similarity">
    <text evidence="2 8">Belongs to the lactate permease family.</text>
</comment>
<organism evidence="9 10">
    <name type="scientific">Corynebacterium renale</name>
    <dbReference type="NCBI Taxonomy" id="1724"/>
    <lineage>
        <taxon>Bacteria</taxon>
        <taxon>Bacillati</taxon>
        <taxon>Actinomycetota</taxon>
        <taxon>Actinomycetes</taxon>
        <taxon>Mycobacteriales</taxon>
        <taxon>Corynebacteriaceae</taxon>
        <taxon>Corynebacterium</taxon>
    </lineage>
</organism>
<evidence type="ECO:0000256" key="4">
    <source>
        <dbReference type="ARBA" id="ARBA00022475"/>
    </source>
</evidence>
<feature type="transmembrane region" description="Helical" evidence="8">
    <location>
        <begin position="82"/>
        <end position="102"/>
    </location>
</feature>
<evidence type="ECO:0000256" key="2">
    <source>
        <dbReference type="ARBA" id="ARBA00010100"/>
    </source>
</evidence>
<sequence>MQTSLIFLAAETHTMRTDAVAGSVAWSALAGLLPLVAFFVLLMGLKWKAHWSAIGAVVVALVVTVLGFKMPVSMAGLSLTQGIAFGLFPIVYIIIMAVWIYDLTVRSGRFEDMRRIFSRIGRGDMRIQAMLIGFAFGGLLEALAGFGAPVAIVAAMLLAIGMPPLKAALVTLVANCAPVAFGAMAIPVTTAGSIAQLDPAVVAQMAGRQVPLLALITPFLLCLIMDGMRGLRQCWPMAIVLGVLFGGGQYLASNFFTYELTDVVACLLSLAGGLLFLRFWGPTTPEDQASQVSEDGVELTGSRITLALFPYVLIVVVFAITKLWTIGVNIPKALASTDIKFEWPGLHENLFTESGEVSNLPIFNFNWLSTPGTILLVCGIVTVLVYHVTGKGTSMQLGIGDGFAELGRGVNRMKWSYLTIASVMALAYVMNFSGQTAAIGAALAATGSIFPLLSPLLGWLGTAVTGSATSSNALFAQMQAQAADQIGADPTLLVSANTAGATLGKMVSPQTAAVAAAAVRSEGIEGKILAGAAKYSVGLIVFLCVVVFLQSTSVLGWMVP</sequence>
<dbReference type="InterPro" id="IPR003804">
    <property type="entry name" value="Lactate_perm"/>
</dbReference>
<reference evidence="9 10" key="1">
    <citation type="submission" date="2017-10" db="EMBL/GenBank/DDBJ databases">
        <title>Sequencing the genomes of 1000 actinobacteria strains.</title>
        <authorList>
            <person name="Klenk H.-P."/>
        </authorList>
    </citation>
    <scope>NUCLEOTIDE SEQUENCE [LARGE SCALE GENOMIC DNA]</scope>
    <source>
        <strain evidence="9 10">DSM 20688</strain>
    </source>
</reference>
<keyword evidence="7 8" id="KW-0472">Membrane</keyword>
<protein>
    <recommendedName>
        <fullName evidence="8">L-lactate permease</fullName>
    </recommendedName>
</protein>
<dbReference type="EMBL" id="PDJF01000001">
    <property type="protein sequence ID" value="PFG28931.1"/>
    <property type="molecule type" value="Genomic_DNA"/>
</dbReference>
<evidence type="ECO:0000256" key="6">
    <source>
        <dbReference type="ARBA" id="ARBA00022989"/>
    </source>
</evidence>
<feature type="transmembrane region" description="Helical" evidence="8">
    <location>
        <begin position="20"/>
        <end position="42"/>
    </location>
</feature>
<evidence type="ECO:0000256" key="8">
    <source>
        <dbReference type="RuleBase" id="RU365092"/>
    </source>
</evidence>
<dbReference type="OrthoDB" id="9761056at2"/>
<feature type="transmembrane region" description="Helical" evidence="8">
    <location>
        <begin position="537"/>
        <end position="559"/>
    </location>
</feature>
<evidence type="ECO:0000256" key="7">
    <source>
        <dbReference type="ARBA" id="ARBA00023136"/>
    </source>
</evidence>
<evidence type="ECO:0000256" key="3">
    <source>
        <dbReference type="ARBA" id="ARBA00022448"/>
    </source>
</evidence>